<dbReference type="PROSITE" id="PS00870">
    <property type="entry name" value="CLPAB_1"/>
    <property type="match status" value="1"/>
</dbReference>
<evidence type="ECO:0000259" key="12">
    <source>
        <dbReference type="PROSITE" id="PS51903"/>
    </source>
</evidence>
<dbReference type="GO" id="GO:0005737">
    <property type="term" value="C:cytoplasm"/>
    <property type="evidence" value="ECO:0007669"/>
    <property type="project" value="UniProtKB-SubCell"/>
</dbReference>
<dbReference type="FunFam" id="3.40.50.300:FF:000025">
    <property type="entry name" value="ATP-dependent Clp protease subunit"/>
    <property type="match status" value="1"/>
</dbReference>
<feature type="coiled-coil region" evidence="11">
    <location>
        <begin position="406"/>
        <end position="534"/>
    </location>
</feature>
<dbReference type="PRINTS" id="PR00300">
    <property type="entry name" value="CLPPROTEASEA"/>
</dbReference>
<keyword evidence="3 9" id="KW-0677">Repeat</keyword>
<dbReference type="InterPro" id="IPR003593">
    <property type="entry name" value="AAA+_ATPase"/>
</dbReference>
<evidence type="ECO:0000256" key="5">
    <source>
        <dbReference type="ARBA" id="ARBA00022840"/>
    </source>
</evidence>
<dbReference type="SUPFAM" id="SSF81923">
    <property type="entry name" value="Double Clp-N motif"/>
    <property type="match status" value="1"/>
</dbReference>
<evidence type="ECO:0000256" key="10">
    <source>
        <dbReference type="RuleBase" id="RU004432"/>
    </source>
</evidence>
<evidence type="ECO:0000256" key="4">
    <source>
        <dbReference type="ARBA" id="ARBA00022741"/>
    </source>
</evidence>
<dbReference type="Pfam" id="PF00004">
    <property type="entry name" value="AAA"/>
    <property type="match status" value="1"/>
</dbReference>
<comment type="similarity">
    <text evidence="2 10">Belongs to the ClpA/ClpB family.</text>
</comment>
<comment type="subcellular location">
    <subcellularLocation>
        <location evidence="1 11">Cytoplasm</location>
    </subcellularLocation>
</comment>
<comment type="subunit">
    <text evidence="8">Homohexamer. The oligomerization is ATP-dependent.</text>
</comment>
<keyword evidence="7 10" id="KW-0143">Chaperone</keyword>
<keyword evidence="5 10" id="KW-0067">ATP-binding</keyword>
<dbReference type="FunFam" id="3.40.50.300:FF:000120">
    <property type="entry name" value="ATP-dependent chaperone ClpB"/>
    <property type="match status" value="1"/>
</dbReference>
<dbReference type="InterPro" id="IPR027417">
    <property type="entry name" value="P-loop_NTPase"/>
</dbReference>
<dbReference type="SMART" id="SM00382">
    <property type="entry name" value="AAA"/>
    <property type="match status" value="2"/>
</dbReference>
<dbReference type="Proteomes" id="UP000295832">
    <property type="component" value="Unassembled WGS sequence"/>
</dbReference>
<keyword evidence="11" id="KW-0963">Cytoplasm</keyword>
<dbReference type="Gene3D" id="1.10.8.60">
    <property type="match status" value="1"/>
</dbReference>
<dbReference type="SMART" id="SM01086">
    <property type="entry name" value="ClpB_D2-small"/>
    <property type="match status" value="1"/>
</dbReference>
<evidence type="ECO:0000256" key="1">
    <source>
        <dbReference type="ARBA" id="ARBA00004496"/>
    </source>
</evidence>
<keyword evidence="11" id="KW-0346">Stress response</keyword>
<dbReference type="PROSITE" id="PS00871">
    <property type="entry name" value="CLPAB_2"/>
    <property type="match status" value="1"/>
</dbReference>
<evidence type="ECO:0000256" key="6">
    <source>
        <dbReference type="ARBA" id="ARBA00023054"/>
    </source>
</evidence>
<dbReference type="GO" id="GO:0006508">
    <property type="term" value="P:proteolysis"/>
    <property type="evidence" value="ECO:0007669"/>
    <property type="project" value="UniProtKB-KW"/>
</dbReference>
<accession>A0A4R8GR39</accession>
<dbReference type="InterPro" id="IPR001270">
    <property type="entry name" value="ClpA/B"/>
</dbReference>
<dbReference type="InterPro" id="IPR003959">
    <property type="entry name" value="ATPase_AAA_core"/>
</dbReference>
<dbReference type="NCBIfam" id="TIGR03346">
    <property type="entry name" value="chaperone_ClpB"/>
    <property type="match status" value="1"/>
</dbReference>
<dbReference type="STRING" id="926561.GCA_000379025_01429"/>
<dbReference type="CDD" id="cd19499">
    <property type="entry name" value="RecA-like_ClpB_Hsp104-like"/>
    <property type="match status" value="1"/>
</dbReference>
<evidence type="ECO:0000256" key="8">
    <source>
        <dbReference type="ARBA" id="ARBA00026057"/>
    </source>
</evidence>
<evidence type="ECO:0000256" key="11">
    <source>
        <dbReference type="RuleBase" id="RU362034"/>
    </source>
</evidence>
<comment type="caution">
    <text evidence="13">The sequence shown here is derived from an EMBL/GenBank/DDBJ whole genome shotgun (WGS) entry which is preliminary data.</text>
</comment>
<evidence type="ECO:0000256" key="2">
    <source>
        <dbReference type="ARBA" id="ARBA00008675"/>
    </source>
</evidence>
<evidence type="ECO:0000256" key="7">
    <source>
        <dbReference type="ARBA" id="ARBA00023186"/>
    </source>
</evidence>
<dbReference type="Gene3D" id="1.10.1780.10">
    <property type="entry name" value="Clp, N-terminal domain"/>
    <property type="match status" value="1"/>
</dbReference>
<feature type="domain" description="Clp R" evidence="12">
    <location>
        <begin position="3"/>
        <end position="147"/>
    </location>
</feature>
<name>A0A4R8GR39_9FIRM</name>
<dbReference type="Gene3D" id="3.40.50.300">
    <property type="entry name" value="P-loop containing nucleotide triphosphate hydrolases"/>
    <property type="match status" value="3"/>
</dbReference>
<keyword evidence="4 10" id="KW-0547">Nucleotide-binding</keyword>
<dbReference type="PANTHER" id="PTHR11638:SF18">
    <property type="entry name" value="HEAT SHOCK PROTEIN 104"/>
    <property type="match status" value="1"/>
</dbReference>
<comment type="function">
    <text evidence="11">Part of a stress-induced multi-chaperone system, it is involved in the recovery of the cell from heat-induced damage, in cooperation with DnaK, DnaJ and GrpE.</text>
</comment>
<dbReference type="InterPro" id="IPR050130">
    <property type="entry name" value="ClpA_ClpB"/>
</dbReference>
<dbReference type="InterPro" id="IPR017730">
    <property type="entry name" value="Chaperonin_ClpB"/>
</dbReference>
<feature type="coiled-coil region" evidence="11">
    <location>
        <begin position="50"/>
        <end position="104"/>
    </location>
</feature>
<keyword evidence="6 11" id="KW-0175">Coiled coil</keyword>
<sequence>MKMDNFTIKAQEALMEAQHLAEDYNNQELYPTHLLLALLKQDEGVIRPILQKLEIDLDSLYKKLEELSDKFPKVYSDNGELYTSQDLARVLRQARKEAKSLEDEYISTEHFLLAILAENKNKAAKLLIEKGLSLKDVKNIIKEIRGGRKVSSQNAEGQYRALENYTIDLTELAKKGKLDPVIGRDEKIRRIMQVLSRRRKNNPVLIGDPGVGKTAIVEGLAQRIINRDIPDSLRDKRVISLDMGALVAGAKYRGEFEERLKSVLKEVKKAQGEIILFIDEMHTLVGAGATQGAMDAANLLKPALARGELRCVGATTLDEYKQHIEKDAALERRFQPILIDEPSIDDTISILRGLKEKYEIHHGIKIQDNALVAAARLSDRYLTERFLPDKAIDLVDEAASKLRIEIDSMPAEIDELDRRLRRLEIEKEALKKEDDHMSKERLEDIEEEIAELKEDINPLKAKWNNEKEIIQRIQDIKEEIEGTKIKAESAERDADYETAARLKYGKLHELKEELKAANTKAEALKRERNLLKEEVSAGDIAEVIASWTDIPVTKVMEGEKDKLIHLETELSKRVVGQKDAIKAVSNAIRRSRTGLQDEDRPLGSFLFMGPTGVGKTELAKTLAEYLFDDQRAIVRLDMSEYMERHAVAKLIGSPPGYVGFEDGGQLTEKIRRKPYSVILLDEIEKAHPDVFNILLQVLDDGILTDSKGKKVDFRNTVIIMTSNLGSQYIQDLVDRTEIEKKVKDVVKSHFRPEFINRIDEQIIFHSLDQEDIKKIINIHLTYLEDKLAKQNLEIELSQAAKDEIAELGYDPAYGARPLQRVIQKYIKDKLALKLLEGDIAEGDKVIVDYDGEEFIFN</sequence>
<keyword evidence="14" id="KW-1185">Reference proteome</keyword>
<dbReference type="PROSITE" id="PS51903">
    <property type="entry name" value="CLP_R"/>
    <property type="match status" value="1"/>
</dbReference>
<keyword evidence="13" id="KW-0645">Protease</keyword>
<dbReference type="Pfam" id="PF02861">
    <property type="entry name" value="Clp_N"/>
    <property type="match status" value="1"/>
</dbReference>
<keyword evidence="13" id="KW-0378">Hydrolase</keyword>
<dbReference type="RefSeq" id="WP_134119057.1">
    <property type="nucleotide sequence ID" value="NZ_SOEG01000051.1"/>
</dbReference>
<dbReference type="InterPro" id="IPR018368">
    <property type="entry name" value="ClpA/B_CS1"/>
</dbReference>
<dbReference type="GO" id="GO:0042026">
    <property type="term" value="P:protein refolding"/>
    <property type="evidence" value="ECO:0007669"/>
    <property type="project" value="UniProtKB-UniRule"/>
</dbReference>
<dbReference type="CDD" id="cd00009">
    <property type="entry name" value="AAA"/>
    <property type="match status" value="1"/>
</dbReference>
<dbReference type="Pfam" id="PF10431">
    <property type="entry name" value="ClpB_D2-small"/>
    <property type="match status" value="1"/>
</dbReference>
<evidence type="ECO:0000256" key="3">
    <source>
        <dbReference type="ARBA" id="ARBA00022737"/>
    </source>
</evidence>
<dbReference type="InterPro" id="IPR004176">
    <property type="entry name" value="Clp_R_N"/>
</dbReference>
<dbReference type="GO" id="GO:0034605">
    <property type="term" value="P:cellular response to heat"/>
    <property type="evidence" value="ECO:0007669"/>
    <property type="project" value="TreeGrafter"/>
</dbReference>
<dbReference type="InterPro" id="IPR019489">
    <property type="entry name" value="Clp_ATPase_C"/>
</dbReference>
<evidence type="ECO:0000256" key="9">
    <source>
        <dbReference type="PROSITE-ProRule" id="PRU01251"/>
    </source>
</evidence>
<protein>
    <recommendedName>
        <fullName evidence="11">Chaperone protein ClpB</fullName>
    </recommendedName>
</protein>
<dbReference type="InterPro" id="IPR041546">
    <property type="entry name" value="ClpA/ClpB_AAA_lid"/>
</dbReference>
<dbReference type="GO" id="GO:0008233">
    <property type="term" value="F:peptidase activity"/>
    <property type="evidence" value="ECO:0007669"/>
    <property type="project" value="UniProtKB-KW"/>
</dbReference>
<reference evidence="13 14" key="1">
    <citation type="submission" date="2019-03" db="EMBL/GenBank/DDBJ databases">
        <title>Subsurface microbial communities from deep shales in Ohio and West Virginia, USA.</title>
        <authorList>
            <person name="Wrighton K."/>
        </authorList>
    </citation>
    <scope>NUCLEOTIDE SEQUENCE [LARGE SCALE GENOMIC DNA]</scope>
    <source>
        <strain evidence="13 14">MSL 6dP</strain>
    </source>
</reference>
<organism evidence="13 14">
    <name type="scientific">Orenia marismortui</name>
    <dbReference type="NCBI Taxonomy" id="46469"/>
    <lineage>
        <taxon>Bacteria</taxon>
        <taxon>Bacillati</taxon>
        <taxon>Bacillota</taxon>
        <taxon>Clostridia</taxon>
        <taxon>Halanaerobiales</taxon>
        <taxon>Halobacteroidaceae</taxon>
        <taxon>Orenia</taxon>
    </lineage>
</organism>
<dbReference type="Pfam" id="PF07724">
    <property type="entry name" value="AAA_2"/>
    <property type="match status" value="1"/>
</dbReference>
<dbReference type="Pfam" id="PF17871">
    <property type="entry name" value="AAA_lid_9"/>
    <property type="match status" value="1"/>
</dbReference>
<dbReference type="PANTHER" id="PTHR11638">
    <property type="entry name" value="ATP-DEPENDENT CLP PROTEASE"/>
    <property type="match status" value="1"/>
</dbReference>
<dbReference type="EMBL" id="SOEG01000051">
    <property type="protein sequence ID" value="TDX44573.1"/>
    <property type="molecule type" value="Genomic_DNA"/>
</dbReference>
<dbReference type="InterPro" id="IPR028299">
    <property type="entry name" value="ClpA/B_CS2"/>
</dbReference>
<dbReference type="GO" id="GO:0005524">
    <property type="term" value="F:ATP binding"/>
    <property type="evidence" value="ECO:0007669"/>
    <property type="project" value="UniProtKB-UniRule"/>
</dbReference>
<evidence type="ECO:0000313" key="13">
    <source>
        <dbReference type="EMBL" id="TDX44573.1"/>
    </source>
</evidence>
<dbReference type="GO" id="GO:0016887">
    <property type="term" value="F:ATP hydrolysis activity"/>
    <property type="evidence" value="ECO:0007669"/>
    <property type="project" value="InterPro"/>
</dbReference>
<dbReference type="SUPFAM" id="SSF52540">
    <property type="entry name" value="P-loop containing nucleoside triphosphate hydrolases"/>
    <property type="match status" value="2"/>
</dbReference>
<gene>
    <name evidence="11" type="primary">clpB</name>
    <name evidence="13" type="ORF">C7959_1513</name>
</gene>
<dbReference type="FunFam" id="1.10.8.60:FF:000017">
    <property type="entry name" value="ATP-dependent chaperone ClpB"/>
    <property type="match status" value="1"/>
</dbReference>
<proteinExistence type="inferred from homology"/>
<dbReference type="InterPro" id="IPR036628">
    <property type="entry name" value="Clp_N_dom_sf"/>
</dbReference>
<comment type="subunit">
    <text evidence="11">Homohexamer; The oligomerization is ATP-dependent.</text>
</comment>
<evidence type="ECO:0000313" key="14">
    <source>
        <dbReference type="Proteomes" id="UP000295832"/>
    </source>
</evidence>
<dbReference type="AlphaFoldDB" id="A0A4R8GR39"/>
<dbReference type="FunFam" id="3.40.50.300:FF:000010">
    <property type="entry name" value="Chaperone clpB 1, putative"/>
    <property type="match status" value="1"/>
</dbReference>